<feature type="compositionally biased region" description="Pro residues" evidence="11">
    <location>
        <begin position="62"/>
        <end position="72"/>
    </location>
</feature>
<name>A0A5B7H562_PORTR</name>
<evidence type="ECO:0000256" key="11">
    <source>
        <dbReference type="SAM" id="MobiDB-lite"/>
    </source>
</evidence>
<dbReference type="InterPro" id="IPR009057">
    <property type="entry name" value="Homeodomain-like_sf"/>
</dbReference>
<dbReference type="PANTHER" id="PTHR46294">
    <property type="entry name" value="SEGMENTATION PROTEIN EVEN-SKIPPED"/>
    <property type="match status" value="1"/>
</dbReference>
<dbReference type="GO" id="GO:0048663">
    <property type="term" value="P:neuron fate commitment"/>
    <property type="evidence" value="ECO:0007669"/>
    <property type="project" value="UniProtKB-ARBA"/>
</dbReference>
<sequence length="343" mass="37423">MMGGLEERLSFLMGQHVPVSPPISPSSDDQAPPSPQNPKDFLEKDDEKVGQSTVEAPSSSSSPPPQRAPPAAQPQSEARRYRTAFTREQVARLEKEFLRENYVSRPRRCELAKELDLSESTIKVWFQNRRMKDKRQRMAITWPYADPAITAYLLHAAAASGAYPPYLPSSPLPAAPWPTGPAQPLPYASASLPYTLPQPPTTTRFSPYPRPHTGILSPVYSLPQDSPPLPLSPTLPTPSVPRPVYSHMPACPTHTSPKDPCMCGLMYPPGLTSRPSPISCDAFHAPARLSPPSAPSVIQPAASSSPKRQETSSPSSESSSNTRPPPRLFKPYDNEPLGPSPRT</sequence>
<comment type="similarity">
    <text evidence="6">Belongs to the even-skipped homeobox family.</text>
</comment>
<evidence type="ECO:0000256" key="3">
    <source>
        <dbReference type="ARBA" id="ARBA00023125"/>
    </source>
</evidence>
<dbReference type="EMBL" id="VSRR010025976">
    <property type="protein sequence ID" value="MPC67250.1"/>
    <property type="molecule type" value="Genomic_DNA"/>
</dbReference>
<proteinExistence type="inferred from homology"/>
<feature type="region of interest" description="Disordered" evidence="11">
    <location>
        <begin position="289"/>
        <end position="343"/>
    </location>
</feature>
<dbReference type="Pfam" id="PF00046">
    <property type="entry name" value="Homeodomain"/>
    <property type="match status" value="1"/>
</dbReference>
<evidence type="ECO:0000256" key="10">
    <source>
        <dbReference type="RuleBase" id="RU000682"/>
    </source>
</evidence>
<keyword evidence="2" id="KW-0217">Developmental protein</keyword>
<evidence type="ECO:0000256" key="9">
    <source>
        <dbReference type="PROSITE-ProRule" id="PRU00108"/>
    </source>
</evidence>
<dbReference type="AlphaFoldDB" id="A0A5B7H562"/>
<dbReference type="SMART" id="SM00389">
    <property type="entry name" value="HOX"/>
    <property type="match status" value="1"/>
</dbReference>
<evidence type="ECO:0000256" key="6">
    <source>
        <dbReference type="ARBA" id="ARBA00038449"/>
    </source>
</evidence>
<accession>A0A5B7H562</accession>
<dbReference type="PROSITE" id="PS00027">
    <property type="entry name" value="HOMEOBOX_1"/>
    <property type="match status" value="1"/>
</dbReference>
<dbReference type="PANTHER" id="PTHR46294:SF4">
    <property type="entry name" value="SEGMENTATION PROTEIN EVEN-SKIPPED"/>
    <property type="match status" value="1"/>
</dbReference>
<dbReference type="SUPFAM" id="SSF46689">
    <property type="entry name" value="Homeodomain-like"/>
    <property type="match status" value="1"/>
</dbReference>
<dbReference type="PRINTS" id="PR00024">
    <property type="entry name" value="HOMEOBOX"/>
</dbReference>
<protein>
    <recommendedName>
        <fullName evidence="8">Homeobox protein rough</fullName>
    </recommendedName>
</protein>
<evidence type="ECO:0000256" key="8">
    <source>
        <dbReference type="ARBA" id="ARBA00068739"/>
    </source>
</evidence>
<dbReference type="PROSITE" id="PS50071">
    <property type="entry name" value="HOMEOBOX_2"/>
    <property type="match status" value="1"/>
</dbReference>
<feature type="DNA-binding region" description="Homeobox" evidence="9">
    <location>
        <begin position="78"/>
        <end position="137"/>
    </location>
</feature>
<evidence type="ECO:0000256" key="5">
    <source>
        <dbReference type="ARBA" id="ARBA00023242"/>
    </source>
</evidence>
<dbReference type="GO" id="GO:0000978">
    <property type="term" value="F:RNA polymerase II cis-regulatory region sequence-specific DNA binding"/>
    <property type="evidence" value="ECO:0007669"/>
    <property type="project" value="TreeGrafter"/>
</dbReference>
<evidence type="ECO:0000256" key="7">
    <source>
        <dbReference type="ARBA" id="ARBA00056641"/>
    </source>
</evidence>
<evidence type="ECO:0000256" key="4">
    <source>
        <dbReference type="ARBA" id="ARBA00023155"/>
    </source>
</evidence>
<reference evidence="13 14" key="1">
    <citation type="submission" date="2019-05" db="EMBL/GenBank/DDBJ databases">
        <title>Another draft genome of Portunus trituberculatus and its Hox gene families provides insights of decapod evolution.</title>
        <authorList>
            <person name="Jeong J.-H."/>
            <person name="Song I."/>
            <person name="Kim S."/>
            <person name="Choi T."/>
            <person name="Kim D."/>
            <person name="Ryu S."/>
            <person name="Kim W."/>
        </authorList>
    </citation>
    <scope>NUCLEOTIDE SEQUENCE [LARGE SCALE GENOMIC DNA]</scope>
    <source>
        <tissue evidence="13">Muscle</tissue>
    </source>
</reference>
<dbReference type="FunFam" id="1.10.10.60:FF:000417">
    <property type="entry name" value="Even-skipped homeobox 1"/>
    <property type="match status" value="1"/>
</dbReference>
<feature type="region of interest" description="Disordered" evidence="11">
    <location>
        <begin position="1"/>
        <end position="80"/>
    </location>
</feature>
<dbReference type="Proteomes" id="UP000324222">
    <property type="component" value="Unassembled WGS sequence"/>
</dbReference>
<dbReference type="GO" id="GO:0005634">
    <property type="term" value="C:nucleus"/>
    <property type="evidence" value="ECO:0007669"/>
    <property type="project" value="UniProtKB-SubCell"/>
</dbReference>
<feature type="domain" description="Homeobox" evidence="12">
    <location>
        <begin position="76"/>
        <end position="136"/>
    </location>
</feature>
<dbReference type="OrthoDB" id="6159439at2759"/>
<comment type="subcellular location">
    <subcellularLocation>
        <location evidence="1 9 10">Nucleus</location>
    </subcellularLocation>
</comment>
<evidence type="ECO:0000259" key="12">
    <source>
        <dbReference type="PROSITE" id="PS50071"/>
    </source>
</evidence>
<feature type="compositionally biased region" description="Basic and acidic residues" evidence="11">
    <location>
        <begin position="40"/>
        <end position="49"/>
    </location>
</feature>
<keyword evidence="5 9" id="KW-0539">Nucleus</keyword>
<dbReference type="GO" id="GO:0000981">
    <property type="term" value="F:DNA-binding transcription factor activity, RNA polymerase II-specific"/>
    <property type="evidence" value="ECO:0007669"/>
    <property type="project" value="InterPro"/>
</dbReference>
<evidence type="ECO:0000256" key="2">
    <source>
        <dbReference type="ARBA" id="ARBA00022473"/>
    </source>
</evidence>
<dbReference type="InterPro" id="IPR020479">
    <property type="entry name" value="HD_metazoa"/>
</dbReference>
<evidence type="ECO:0000313" key="14">
    <source>
        <dbReference type="Proteomes" id="UP000324222"/>
    </source>
</evidence>
<dbReference type="CDD" id="cd00086">
    <property type="entry name" value="homeodomain"/>
    <property type="match status" value="1"/>
</dbReference>
<organism evidence="13 14">
    <name type="scientific">Portunus trituberculatus</name>
    <name type="common">Swimming crab</name>
    <name type="synonym">Neptunus trituberculatus</name>
    <dbReference type="NCBI Taxonomy" id="210409"/>
    <lineage>
        <taxon>Eukaryota</taxon>
        <taxon>Metazoa</taxon>
        <taxon>Ecdysozoa</taxon>
        <taxon>Arthropoda</taxon>
        <taxon>Crustacea</taxon>
        <taxon>Multicrustacea</taxon>
        <taxon>Malacostraca</taxon>
        <taxon>Eumalacostraca</taxon>
        <taxon>Eucarida</taxon>
        <taxon>Decapoda</taxon>
        <taxon>Pleocyemata</taxon>
        <taxon>Brachyura</taxon>
        <taxon>Eubrachyura</taxon>
        <taxon>Portunoidea</taxon>
        <taxon>Portunidae</taxon>
        <taxon>Portuninae</taxon>
        <taxon>Portunus</taxon>
    </lineage>
</organism>
<evidence type="ECO:0000256" key="1">
    <source>
        <dbReference type="ARBA" id="ARBA00004123"/>
    </source>
</evidence>
<evidence type="ECO:0000313" key="13">
    <source>
        <dbReference type="EMBL" id="MPC67250.1"/>
    </source>
</evidence>
<comment type="function">
    <text evidence="7">Required to establish the unique cell identity of photoreceptors R2 and R5 and consequently for ommatidial assembly in the developing eye imaginal disk. Repression of expression in R8 photoreceptor by senseless (sens) is an essential mechanism of R8 cell fate determination.</text>
</comment>
<gene>
    <name evidence="13" type="primary">Evx1</name>
    <name evidence="13" type="ORF">E2C01_061423</name>
</gene>
<keyword evidence="4 9" id="KW-0371">Homeobox</keyword>
<keyword evidence="14" id="KW-1185">Reference proteome</keyword>
<dbReference type="InterPro" id="IPR017970">
    <property type="entry name" value="Homeobox_CS"/>
</dbReference>
<comment type="caution">
    <text evidence="13">The sequence shown here is derived from an EMBL/GenBank/DDBJ whole genome shotgun (WGS) entry which is preliminary data.</text>
</comment>
<dbReference type="Gene3D" id="1.10.10.60">
    <property type="entry name" value="Homeodomain-like"/>
    <property type="match status" value="1"/>
</dbReference>
<dbReference type="InterPro" id="IPR001356">
    <property type="entry name" value="HD"/>
</dbReference>
<feature type="compositionally biased region" description="Low complexity" evidence="11">
    <location>
        <begin position="311"/>
        <end position="322"/>
    </location>
</feature>
<keyword evidence="3 9" id="KW-0238">DNA-binding</keyword>
<dbReference type="InterPro" id="IPR052002">
    <property type="entry name" value="Even-skipped_HD"/>
</dbReference>